<gene>
    <name evidence="2" type="ORF">Cni_G26190</name>
</gene>
<organism evidence="2 3">
    <name type="scientific">Canna indica</name>
    <name type="common">Indian-shot</name>
    <dbReference type="NCBI Taxonomy" id="4628"/>
    <lineage>
        <taxon>Eukaryota</taxon>
        <taxon>Viridiplantae</taxon>
        <taxon>Streptophyta</taxon>
        <taxon>Embryophyta</taxon>
        <taxon>Tracheophyta</taxon>
        <taxon>Spermatophyta</taxon>
        <taxon>Magnoliopsida</taxon>
        <taxon>Liliopsida</taxon>
        <taxon>Zingiberales</taxon>
        <taxon>Cannaceae</taxon>
        <taxon>Canna</taxon>
    </lineage>
</organism>
<proteinExistence type="predicted"/>
<dbReference type="InterPro" id="IPR000477">
    <property type="entry name" value="RT_dom"/>
</dbReference>
<dbReference type="EMBL" id="CP136897">
    <property type="protein sequence ID" value="WOL17398.1"/>
    <property type="molecule type" value="Genomic_DNA"/>
</dbReference>
<dbReference type="Proteomes" id="UP001327560">
    <property type="component" value="Chromosome 8"/>
</dbReference>
<protein>
    <recommendedName>
        <fullName evidence="1">Reverse transcriptase domain-containing protein</fullName>
    </recommendedName>
</protein>
<evidence type="ECO:0000259" key="1">
    <source>
        <dbReference type="Pfam" id="PF00078"/>
    </source>
</evidence>
<dbReference type="AlphaFoldDB" id="A0AAQ3QQ15"/>
<reference evidence="2 3" key="1">
    <citation type="submission" date="2023-10" db="EMBL/GenBank/DDBJ databases">
        <title>Chromosome-scale genome assembly provides insights into flower coloration mechanisms of Canna indica.</title>
        <authorList>
            <person name="Li C."/>
        </authorList>
    </citation>
    <scope>NUCLEOTIDE SEQUENCE [LARGE SCALE GENOMIC DNA]</scope>
    <source>
        <tissue evidence="2">Flower</tissue>
    </source>
</reference>
<dbReference type="SUPFAM" id="SSF56672">
    <property type="entry name" value="DNA/RNA polymerases"/>
    <property type="match status" value="1"/>
</dbReference>
<evidence type="ECO:0000313" key="2">
    <source>
        <dbReference type="EMBL" id="WOL17398.1"/>
    </source>
</evidence>
<keyword evidence="3" id="KW-1185">Reference proteome</keyword>
<sequence>MRIFSKLLSNRMAPLMVDLIDDKQDTFTKGCSTLDYFMMVSETINSCSQLDQNICVIKFDFERAFDTINWGFIEQLLHAHGFPDNWTSVILQLLKIATYSLLIHGEPGRPFQHKHGIRQGNPLSPLLFNLVANVISRLIEKANANLNGLFRDAKMLNEAREIVGWDINFSNFVPLSEVMELAKDLEETLHCSGEDMVEWKWNSSGVFSTSSLYKLLNFPWFEGF</sequence>
<dbReference type="PANTHER" id="PTHR31635">
    <property type="entry name" value="REVERSE TRANSCRIPTASE DOMAIN-CONTAINING PROTEIN-RELATED"/>
    <property type="match status" value="1"/>
</dbReference>
<dbReference type="PANTHER" id="PTHR31635:SF196">
    <property type="entry name" value="REVERSE TRANSCRIPTASE DOMAIN-CONTAINING PROTEIN-RELATED"/>
    <property type="match status" value="1"/>
</dbReference>
<dbReference type="InterPro" id="IPR043502">
    <property type="entry name" value="DNA/RNA_pol_sf"/>
</dbReference>
<name>A0AAQ3QQ15_9LILI</name>
<accession>A0AAQ3QQ15</accession>
<dbReference type="Pfam" id="PF00078">
    <property type="entry name" value="RVT_1"/>
    <property type="match status" value="1"/>
</dbReference>
<feature type="domain" description="Reverse transcriptase" evidence="1">
    <location>
        <begin position="2"/>
        <end position="143"/>
    </location>
</feature>
<evidence type="ECO:0000313" key="3">
    <source>
        <dbReference type="Proteomes" id="UP001327560"/>
    </source>
</evidence>